<evidence type="ECO:0000256" key="2">
    <source>
        <dbReference type="ARBA" id="ARBA00009416"/>
    </source>
</evidence>
<comment type="similarity">
    <text evidence="2">Belongs to the EIN3 family.</text>
</comment>
<dbReference type="EMBL" id="KK914206">
    <property type="protein sequence ID" value="KDP46866.1"/>
    <property type="molecule type" value="Genomic_DNA"/>
</dbReference>
<dbReference type="OrthoDB" id="2017676at2759"/>
<dbReference type="Proteomes" id="UP000027138">
    <property type="component" value="Unassembled WGS sequence"/>
</dbReference>
<comment type="subcellular location">
    <subcellularLocation>
        <location evidence="1">Nucleus</location>
    </subcellularLocation>
</comment>
<evidence type="ECO:0000256" key="1">
    <source>
        <dbReference type="ARBA" id="ARBA00004123"/>
    </source>
</evidence>
<dbReference type="GO" id="GO:0009873">
    <property type="term" value="P:ethylene-activated signaling pathway"/>
    <property type="evidence" value="ECO:0007669"/>
    <property type="project" value="UniProtKB-KW"/>
</dbReference>
<dbReference type="STRING" id="180498.A0A067LEG7"/>
<proteinExistence type="inferred from homology"/>
<evidence type="ECO:0000256" key="4">
    <source>
        <dbReference type="ARBA" id="ARBA00023242"/>
    </source>
</evidence>
<dbReference type="InterPro" id="IPR047091">
    <property type="entry name" value="EIN3-like_DNA-bd"/>
</dbReference>
<keyword evidence="3" id="KW-0936">Ethylene signaling pathway</keyword>
<dbReference type="GO" id="GO:0003677">
    <property type="term" value="F:DNA binding"/>
    <property type="evidence" value="ECO:0007669"/>
    <property type="project" value="TreeGrafter"/>
</dbReference>
<keyword evidence="8" id="KW-1185">Reference proteome</keyword>
<dbReference type="FunFam" id="1.10.3180.10:FF:000003">
    <property type="entry name" value="Ethylene insensitive 3 family protein"/>
    <property type="match status" value="1"/>
</dbReference>
<gene>
    <name evidence="7" type="ORF">JCGZ_24075</name>
</gene>
<dbReference type="InterPro" id="IPR023278">
    <property type="entry name" value="Ethylene_insens-like_DNA-bd"/>
</dbReference>
<sequence>MVEFYEEIDSSIPFQEEDGDMNVEQEDEEISYDDLKKRMWKDRMRMQKLKEKFNDEESQESSARQEASRKKKMSRAQDSILKYMVKIMEVCKAQGFVYGIVPDKGKPVTGSSDSLRQWWKEKVRFDQNAPLAIAEFLPDLEKLTQTCLQINDDDDKEDEQDYLKLQVSEKRKCVFDREACVDKLYASKNSQCPQSQLGLGFVGKNSRIDHEYVYRPEESDITQENILSFFDQPLISPDQMIGATMHNNSYSGDLSGITDWGLEKDNSNRSDLSIMEVGEGTVFKMEDYQSCWGTAGIGDSALQGFGFEINRENMHVNPNVSLENSLPEQEETSIWDLGFDE</sequence>
<reference evidence="7 8" key="1">
    <citation type="journal article" date="2014" name="PLoS ONE">
        <title>Global Analysis of Gene Expression Profiles in Physic Nut (Jatropha curcas L.) Seedlings Exposed to Salt Stress.</title>
        <authorList>
            <person name="Zhang L."/>
            <person name="Zhang C."/>
            <person name="Wu P."/>
            <person name="Chen Y."/>
            <person name="Li M."/>
            <person name="Jiang H."/>
            <person name="Wu G."/>
        </authorList>
    </citation>
    <scope>NUCLEOTIDE SEQUENCE [LARGE SCALE GENOMIC DNA]</scope>
    <source>
        <strain evidence="8">cv. GZQX0401</strain>
        <tissue evidence="7">Young leaves</tissue>
    </source>
</reference>
<feature type="domain" description="Ethylene insensitive 3-like DNA-binding" evidence="6">
    <location>
        <begin position="33"/>
        <end position="138"/>
    </location>
</feature>
<dbReference type="AlphaFoldDB" id="A0A067LEG7"/>
<evidence type="ECO:0000256" key="5">
    <source>
        <dbReference type="SAM" id="MobiDB-lite"/>
    </source>
</evidence>
<accession>A0A067LEG7</accession>
<dbReference type="InterPro" id="IPR006957">
    <property type="entry name" value="EIN3"/>
</dbReference>
<name>A0A067LEG7_JATCU</name>
<evidence type="ECO:0000313" key="7">
    <source>
        <dbReference type="EMBL" id="KDP46866.1"/>
    </source>
</evidence>
<organism evidence="7 8">
    <name type="scientific">Jatropha curcas</name>
    <name type="common">Barbados nut</name>
    <dbReference type="NCBI Taxonomy" id="180498"/>
    <lineage>
        <taxon>Eukaryota</taxon>
        <taxon>Viridiplantae</taxon>
        <taxon>Streptophyta</taxon>
        <taxon>Embryophyta</taxon>
        <taxon>Tracheophyta</taxon>
        <taxon>Spermatophyta</taxon>
        <taxon>Magnoliopsida</taxon>
        <taxon>eudicotyledons</taxon>
        <taxon>Gunneridae</taxon>
        <taxon>Pentapetalae</taxon>
        <taxon>rosids</taxon>
        <taxon>fabids</taxon>
        <taxon>Malpighiales</taxon>
        <taxon>Euphorbiaceae</taxon>
        <taxon>Crotonoideae</taxon>
        <taxon>Jatropheae</taxon>
        <taxon>Jatropha</taxon>
    </lineage>
</organism>
<dbReference type="PANTHER" id="PTHR33305:SF29">
    <property type="entry name" value="ETHYLENE INSENSITIVE 3-LIKE 5 PROTEIN"/>
    <property type="match status" value="1"/>
</dbReference>
<feature type="region of interest" description="Disordered" evidence="5">
    <location>
        <begin position="51"/>
        <end position="73"/>
    </location>
</feature>
<dbReference type="PANTHER" id="PTHR33305">
    <property type="entry name" value="ETHYLENE INSENSITIVE 3-LIKE 2 PROTEIN"/>
    <property type="match status" value="1"/>
</dbReference>
<evidence type="ECO:0000259" key="6">
    <source>
        <dbReference type="Pfam" id="PF04873"/>
    </source>
</evidence>
<dbReference type="Gene3D" id="1.10.3180.10">
    <property type="entry name" value="DNA-binding domain of EIN3-like"/>
    <property type="match status" value="1"/>
</dbReference>
<dbReference type="GO" id="GO:0003700">
    <property type="term" value="F:DNA-binding transcription factor activity"/>
    <property type="evidence" value="ECO:0007669"/>
    <property type="project" value="InterPro"/>
</dbReference>
<evidence type="ECO:0000256" key="3">
    <source>
        <dbReference type="ARBA" id="ARBA00022745"/>
    </source>
</evidence>
<evidence type="ECO:0000313" key="8">
    <source>
        <dbReference type="Proteomes" id="UP000027138"/>
    </source>
</evidence>
<dbReference type="GO" id="GO:0005634">
    <property type="term" value="C:nucleus"/>
    <property type="evidence" value="ECO:0007669"/>
    <property type="project" value="UniProtKB-SubCell"/>
</dbReference>
<keyword evidence="4" id="KW-0539">Nucleus</keyword>
<protein>
    <recommendedName>
        <fullName evidence="6">Ethylene insensitive 3-like DNA-binding domain-containing protein</fullName>
    </recommendedName>
</protein>
<dbReference type="Pfam" id="PF04873">
    <property type="entry name" value="EIN3_DNA-bd"/>
    <property type="match status" value="1"/>
</dbReference>